<evidence type="ECO:0000259" key="2">
    <source>
        <dbReference type="PROSITE" id="PS50035"/>
    </source>
</evidence>
<dbReference type="PANTHER" id="PTHR21248:SF22">
    <property type="entry name" value="PHOSPHOLIPASE D"/>
    <property type="match status" value="1"/>
</dbReference>
<dbReference type="InterPro" id="IPR001736">
    <property type="entry name" value="PLipase_D/transphosphatidylase"/>
</dbReference>
<dbReference type="GO" id="GO:0032049">
    <property type="term" value="P:cardiolipin biosynthetic process"/>
    <property type="evidence" value="ECO:0007669"/>
    <property type="project" value="InterPro"/>
</dbReference>
<dbReference type="SMART" id="SM00155">
    <property type="entry name" value="PLDc"/>
    <property type="match status" value="2"/>
</dbReference>
<dbReference type="Pfam" id="PF13091">
    <property type="entry name" value="PLDc_2"/>
    <property type="match status" value="2"/>
</dbReference>
<dbReference type="PROSITE" id="PS50035">
    <property type="entry name" value="PLD"/>
    <property type="match status" value="2"/>
</dbReference>
<dbReference type="InterPro" id="IPR002942">
    <property type="entry name" value="S4_RNA-bd"/>
</dbReference>
<dbReference type="Gene3D" id="3.30.870.10">
    <property type="entry name" value="Endonuclease Chain A"/>
    <property type="match status" value="2"/>
</dbReference>
<protein>
    <submittedName>
        <fullName evidence="3">Cardiolipin synthetase, putative</fullName>
    </submittedName>
</protein>
<gene>
    <name evidence="3" type="ORF">RCOM_0149010</name>
</gene>
<feature type="domain" description="PLD phosphodiesterase" evidence="2">
    <location>
        <begin position="290"/>
        <end position="317"/>
    </location>
</feature>
<keyword evidence="1" id="KW-0694">RNA-binding</keyword>
<proteinExistence type="inferred from homology"/>
<evidence type="ECO:0000256" key="1">
    <source>
        <dbReference type="PROSITE-ProRule" id="PRU00182"/>
    </source>
</evidence>
<dbReference type="AlphaFoldDB" id="B9TAW8"/>
<dbReference type="GO" id="GO:0008808">
    <property type="term" value="F:cardiolipin synthase activity"/>
    <property type="evidence" value="ECO:0007669"/>
    <property type="project" value="InterPro"/>
</dbReference>
<dbReference type="SUPFAM" id="SSF56024">
    <property type="entry name" value="Phospholipase D/nuclease"/>
    <property type="match status" value="2"/>
</dbReference>
<dbReference type="eggNOG" id="ENOG502RKKV">
    <property type="taxonomic scope" value="Eukaryota"/>
</dbReference>
<dbReference type="InterPro" id="IPR025202">
    <property type="entry name" value="PLD-like_dom"/>
</dbReference>
<dbReference type="GO" id="GO:0003723">
    <property type="term" value="F:RNA binding"/>
    <property type="evidence" value="ECO:0007669"/>
    <property type="project" value="UniProtKB-KW"/>
</dbReference>
<dbReference type="InterPro" id="IPR036986">
    <property type="entry name" value="S4_RNA-bd_sf"/>
</dbReference>
<dbReference type="NCBIfam" id="NF008427">
    <property type="entry name" value="PRK11263.1"/>
    <property type="match status" value="1"/>
</dbReference>
<dbReference type="HAMAP" id="MF_01917">
    <property type="entry name" value="Cardiolipin_synth_ClsB"/>
    <property type="match status" value="1"/>
</dbReference>
<dbReference type="SUPFAM" id="SSF55174">
    <property type="entry name" value="Alpha-L RNA-binding motif"/>
    <property type="match status" value="1"/>
</dbReference>
<evidence type="ECO:0000313" key="3">
    <source>
        <dbReference type="EMBL" id="EEF26998.1"/>
    </source>
</evidence>
<organism evidence="3 4">
    <name type="scientific">Ricinus communis</name>
    <name type="common">Castor bean</name>
    <dbReference type="NCBI Taxonomy" id="3988"/>
    <lineage>
        <taxon>Eukaryota</taxon>
        <taxon>Viridiplantae</taxon>
        <taxon>Streptophyta</taxon>
        <taxon>Embryophyta</taxon>
        <taxon>Tracheophyta</taxon>
        <taxon>Spermatophyta</taxon>
        <taxon>Magnoliopsida</taxon>
        <taxon>eudicotyledons</taxon>
        <taxon>Gunneridae</taxon>
        <taxon>Pentapetalae</taxon>
        <taxon>rosids</taxon>
        <taxon>fabids</taxon>
        <taxon>Malpighiales</taxon>
        <taxon>Euphorbiaceae</taxon>
        <taxon>Acalyphoideae</taxon>
        <taxon>Acalypheae</taxon>
        <taxon>Ricinus</taxon>
    </lineage>
</organism>
<dbReference type="CDD" id="cd09159">
    <property type="entry name" value="PLDc_ybhO_like_2"/>
    <property type="match status" value="1"/>
</dbReference>
<name>B9TAW8_RICCO</name>
<dbReference type="PROSITE" id="PS50889">
    <property type="entry name" value="S4"/>
    <property type="match status" value="1"/>
</dbReference>
<dbReference type="PANTHER" id="PTHR21248">
    <property type="entry name" value="CARDIOLIPIN SYNTHASE"/>
    <property type="match status" value="1"/>
</dbReference>
<dbReference type="InParanoid" id="B9TAW8"/>
<feature type="domain" description="PLD phosphodiesterase" evidence="2">
    <location>
        <begin position="104"/>
        <end position="131"/>
    </location>
</feature>
<reference evidence="4" key="1">
    <citation type="journal article" date="2010" name="Nat. Biotechnol.">
        <title>Draft genome sequence of the oilseed species Ricinus communis.</title>
        <authorList>
            <person name="Chan A.P."/>
            <person name="Crabtree J."/>
            <person name="Zhao Q."/>
            <person name="Lorenzi H."/>
            <person name="Orvis J."/>
            <person name="Puiu D."/>
            <person name="Melake-Berhan A."/>
            <person name="Jones K.M."/>
            <person name="Redman J."/>
            <person name="Chen G."/>
            <person name="Cahoon E.B."/>
            <person name="Gedil M."/>
            <person name="Stanke M."/>
            <person name="Haas B.J."/>
            <person name="Wortman J.R."/>
            <person name="Fraser-Liggett C.M."/>
            <person name="Ravel J."/>
            <person name="Rabinowicz P.D."/>
        </authorList>
    </citation>
    <scope>NUCLEOTIDE SEQUENCE [LARGE SCALE GENOMIC DNA]</scope>
    <source>
        <strain evidence="4">cv. Hale</strain>
    </source>
</reference>
<dbReference type="Pfam" id="PF01479">
    <property type="entry name" value="S4"/>
    <property type="match status" value="1"/>
</dbReference>
<dbReference type="CDD" id="cd00165">
    <property type="entry name" value="S4"/>
    <property type="match status" value="1"/>
</dbReference>
<dbReference type="EMBL" id="EQ976004">
    <property type="protein sequence ID" value="EEF26998.1"/>
    <property type="molecule type" value="Genomic_DNA"/>
</dbReference>
<dbReference type="Gene3D" id="3.10.290.10">
    <property type="entry name" value="RNA-binding S4 domain"/>
    <property type="match status" value="1"/>
</dbReference>
<sequence length="501" mass="56204">MRPVNFIADNEVTLLHTGTDYFPALIAAIDAARYEVYFETYIFAGDDTGQRVVAALVRAAQRGVQVRVITDWWGTGRRQINSMHEIFVAGGVEHRMFNPWFRRGITRTHRKICVVDRAVAYVGGININDDMFCDYDHSKALSAPRWDFAVQVRGPLVAEIQLEAVTQWRRLGKLSIIKRIGLYRDMRKVEKIAAAHAVQAGFVVRDNLRNRRTIQRAYLQALGRARKSVLLANPYFAPGRKFRQALASAAQRGVEVTLLIGVGEIWLQDAVAHSFYPKLLAAGVKVVEYHKTQLHAKVAVIDDDWATVGSSNVDGLSLFLNQEANVVIKDAAFAQSLRRKIEEAVADGKVITYDDFEHVGHVKRIGYEVADGVRLDKWLWAARFFKTRSLACDAVDRGRVIVNGDRAKPARNVKVGDVLEIDNGADQWEVDVMGLSDVRGPAPVARNLYEETDVSVARRAAVAENRRLYREPGTTIKGRPTKRDARWTTLRISLLHCCCAA</sequence>
<evidence type="ECO:0000313" key="4">
    <source>
        <dbReference type="Proteomes" id="UP000008311"/>
    </source>
</evidence>
<keyword evidence="4" id="KW-1185">Reference proteome</keyword>
<dbReference type="CDD" id="cd09110">
    <property type="entry name" value="PLDc_CLS_1"/>
    <property type="match status" value="1"/>
</dbReference>
<dbReference type="Proteomes" id="UP000008311">
    <property type="component" value="Unassembled WGS sequence"/>
</dbReference>
<accession>B9TAW8</accession>
<dbReference type="SMART" id="SM00363">
    <property type="entry name" value="S4"/>
    <property type="match status" value="1"/>
</dbReference>
<dbReference type="STRING" id="3988.B9TAW8"/>
<dbReference type="InterPro" id="IPR030872">
    <property type="entry name" value="Cardiolipin_synth_ClsB"/>
</dbReference>